<dbReference type="Gene3D" id="3.30.70.1290">
    <property type="entry name" value="Transposase IS200-like"/>
    <property type="match status" value="1"/>
</dbReference>
<dbReference type="InterPro" id="IPR036515">
    <property type="entry name" value="Transposase_17_sf"/>
</dbReference>
<gene>
    <name evidence="2" type="ORF">LzC2_21560</name>
</gene>
<dbReference type="EMBL" id="WTPX01000061">
    <property type="protein sequence ID" value="NNJ26077.1"/>
    <property type="molecule type" value="Genomic_DNA"/>
</dbReference>
<feature type="domain" description="Transposase IS200-like" evidence="1">
    <location>
        <begin position="13"/>
        <end position="147"/>
    </location>
</feature>
<dbReference type="PANTHER" id="PTHR36966:SF1">
    <property type="entry name" value="REP-ASSOCIATED TYROSINE TRANSPOSASE"/>
    <property type="match status" value="1"/>
</dbReference>
<evidence type="ECO:0000259" key="1">
    <source>
        <dbReference type="SMART" id="SM01321"/>
    </source>
</evidence>
<evidence type="ECO:0000313" key="3">
    <source>
        <dbReference type="Proteomes" id="UP000609651"/>
    </source>
</evidence>
<proteinExistence type="predicted"/>
<dbReference type="PANTHER" id="PTHR36966">
    <property type="entry name" value="REP-ASSOCIATED TYROSINE TRANSPOSASE"/>
    <property type="match status" value="1"/>
</dbReference>
<evidence type="ECO:0000313" key="2">
    <source>
        <dbReference type="EMBL" id="NNJ26077.1"/>
    </source>
</evidence>
<protein>
    <recommendedName>
        <fullName evidence="1">Transposase IS200-like domain-containing protein</fullName>
    </recommendedName>
</protein>
<dbReference type="SUPFAM" id="SSF143422">
    <property type="entry name" value="Transposase IS200-like"/>
    <property type="match status" value="1"/>
</dbReference>
<dbReference type="InterPro" id="IPR052715">
    <property type="entry name" value="RAYT_transposase"/>
</dbReference>
<dbReference type="Proteomes" id="UP000609651">
    <property type="component" value="Unassembled WGS sequence"/>
</dbReference>
<accession>A0ABX1VDU5</accession>
<dbReference type="InterPro" id="IPR002686">
    <property type="entry name" value="Transposase_17"/>
</dbReference>
<keyword evidence="3" id="KW-1185">Reference proteome</keyword>
<dbReference type="NCBIfam" id="NF047646">
    <property type="entry name" value="REP_Tyr_transpos"/>
    <property type="match status" value="1"/>
</dbReference>
<organism evidence="2 3">
    <name type="scientific">Alienimonas chondri</name>
    <dbReference type="NCBI Taxonomy" id="2681879"/>
    <lineage>
        <taxon>Bacteria</taxon>
        <taxon>Pseudomonadati</taxon>
        <taxon>Planctomycetota</taxon>
        <taxon>Planctomycetia</taxon>
        <taxon>Planctomycetales</taxon>
        <taxon>Planctomycetaceae</taxon>
        <taxon>Alienimonas</taxon>
    </lineage>
</organism>
<reference evidence="2 3" key="1">
    <citation type="journal article" date="2020" name="Syst. Appl. Microbiol.">
        <title>Alienimonas chondri sp. nov., a novel planctomycete isolated from the biofilm of the red alga Chondrus crispus.</title>
        <authorList>
            <person name="Vitorino I."/>
            <person name="Albuquerque L."/>
            <person name="Wiegand S."/>
            <person name="Kallscheuer N."/>
            <person name="da Costa M.S."/>
            <person name="Lobo-da-Cunha A."/>
            <person name="Jogler C."/>
            <person name="Lage O.M."/>
        </authorList>
    </citation>
    <scope>NUCLEOTIDE SEQUENCE [LARGE SCALE GENOMIC DNA]</scope>
    <source>
        <strain evidence="2 3">LzC2</strain>
    </source>
</reference>
<comment type="caution">
    <text evidence="2">The sequence shown here is derived from an EMBL/GenBank/DDBJ whole genome shotgun (WGS) entry which is preliminary data.</text>
</comment>
<dbReference type="SMART" id="SM01321">
    <property type="entry name" value="Y1_Tnp"/>
    <property type="match status" value="1"/>
</dbReference>
<sequence>MSRTRLPRRTFNEPGHAHELTFSTYRRLRFLERDRVRGWFADALALAREKHDVAVWTYVLMPEHVHLLVHPRRRSYSIEAFRHDLKAPVGRRAFAHLEEHAPHWLPQLTRRRGKKTERLFWQPGAGYDRNVTEPKTLAAMIDYIHANPVRRGLCERPEDWMWSGARCFAGQDAGPIPLDPIPPEWGVTGP</sequence>
<dbReference type="RefSeq" id="WP_171186729.1">
    <property type="nucleotide sequence ID" value="NZ_WTPX01000061.1"/>
</dbReference>
<name>A0ABX1VDU5_9PLAN</name>